<evidence type="ECO:0000256" key="1">
    <source>
        <dbReference type="SAM" id="MobiDB-lite"/>
    </source>
</evidence>
<feature type="compositionally biased region" description="Basic and acidic residues" evidence="1">
    <location>
        <begin position="24"/>
        <end position="33"/>
    </location>
</feature>
<proteinExistence type="predicted"/>
<evidence type="ECO:0000313" key="4">
    <source>
        <dbReference type="Proteomes" id="UP000324222"/>
    </source>
</evidence>
<sequence length="117" mass="13494">MYEGKPEDNHDDDNEEEYEVNAEEEGKEKENKHCNKKQILIPLTLLREPCLTKGGITLACDTRTMVLGAKTGTLSHTSWQPRPNLIRTSQNKPCRLYLNLCFVLELHLHFLLLMKSN</sequence>
<name>A0A5B7JNN1_PORTR</name>
<comment type="caution">
    <text evidence="3">The sequence shown here is derived from an EMBL/GenBank/DDBJ whole genome shotgun (WGS) entry which is preliminary data.</text>
</comment>
<feature type="compositionally biased region" description="Acidic residues" evidence="1">
    <location>
        <begin position="9"/>
        <end position="23"/>
    </location>
</feature>
<accession>A0A5B7JNN1</accession>
<dbReference type="EMBL" id="VSRR010113998">
    <property type="protein sequence ID" value="MPC98420.1"/>
    <property type="molecule type" value="Genomic_DNA"/>
</dbReference>
<keyword evidence="2" id="KW-0472">Membrane</keyword>
<dbReference type="AlphaFoldDB" id="A0A5B7JNN1"/>
<keyword evidence="4" id="KW-1185">Reference proteome</keyword>
<evidence type="ECO:0000313" key="3">
    <source>
        <dbReference type="EMBL" id="MPC98420.1"/>
    </source>
</evidence>
<feature type="region of interest" description="Disordered" evidence="1">
    <location>
        <begin position="1"/>
        <end position="33"/>
    </location>
</feature>
<reference evidence="3 4" key="1">
    <citation type="submission" date="2019-05" db="EMBL/GenBank/DDBJ databases">
        <title>Another draft genome of Portunus trituberculatus and its Hox gene families provides insights of decapod evolution.</title>
        <authorList>
            <person name="Jeong J.-H."/>
            <person name="Song I."/>
            <person name="Kim S."/>
            <person name="Choi T."/>
            <person name="Kim D."/>
            <person name="Ryu S."/>
            <person name="Kim W."/>
        </authorList>
    </citation>
    <scope>NUCLEOTIDE SEQUENCE [LARGE SCALE GENOMIC DNA]</scope>
    <source>
        <tissue evidence="3">Muscle</tissue>
    </source>
</reference>
<dbReference type="Proteomes" id="UP000324222">
    <property type="component" value="Unassembled WGS sequence"/>
</dbReference>
<gene>
    <name evidence="3" type="ORF">E2C01_093791</name>
</gene>
<feature type="transmembrane region" description="Helical" evidence="2">
    <location>
        <begin position="96"/>
        <end position="114"/>
    </location>
</feature>
<protein>
    <submittedName>
        <fullName evidence="3">Uncharacterized protein</fullName>
    </submittedName>
</protein>
<keyword evidence="2" id="KW-0812">Transmembrane</keyword>
<organism evidence="3 4">
    <name type="scientific">Portunus trituberculatus</name>
    <name type="common">Swimming crab</name>
    <name type="synonym">Neptunus trituberculatus</name>
    <dbReference type="NCBI Taxonomy" id="210409"/>
    <lineage>
        <taxon>Eukaryota</taxon>
        <taxon>Metazoa</taxon>
        <taxon>Ecdysozoa</taxon>
        <taxon>Arthropoda</taxon>
        <taxon>Crustacea</taxon>
        <taxon>Multicrustacea</taxon>
        <taxon>Malacostraca</taxon>
        <taxon>Eumalacostraca</taxon>
        <taxon>Eucarida</taxon>
        <taxon>Decapoda</taxon>
        <taxon>Pleocyemata</taxon>
        <taxon>Brachyura</taxon>
        <taxon>Eubrachyura</taxon>
        <taxon>Portunoidea</taxon>
        <taxon>Portunidae</taxon>
        <taxon>Portuninae</taxon>
        <taxon>Portunus</taxon>
    </lineage>
</organism>
<evidence type="ECO:0000256" key="2">
    <source>
        <dbReference type="SAM" id="Phobius"/>
    </source>
</evidence>
<keyword evidence="2" id="KW-1133">Transmembrane helix</keyword>